<dbReference type="EMBL" id="MH816966">
    <property type="protein sequence ID" value="AYD85508.1"/>
    <property type="molecule type" value="Genomic_DNA"/>
</dbReference>
<accession>A0A386KIM9</accession>
<reference evidence="1 2" key="1">
    <citation type="submission" date="2018-08" db="EMBL/GenBank/DDBJ databases">
        <title>Characterization and Complete Genome Sequence Analysis of a Lytic Bacteriophage FEC19 infecting Escherichia coli O157:H7.</title>
        <authorList>
            <person name="Fan C."/>
            <person name="Zhao C."/>
            <person name="Tie D."/>
            <person name="Sun Y."/>
        </authorList>
    </citation>
    <scope>NUCLEOTIDE SEQUENCE [LARGE SCALE GENOMIC DNA]</scope>
</reference>
<dbReference type="RefSeq" id="YP_009813045.1">
    <property type="nucleotide sequence ID" value="NC_048073.1"/>
</dbReference>
<protein>
    <submittedName>
        <fullName evidence="1">Uncharacterized protein</fullName>
    </submittedName>
</protein>
<dbReference type="Proteomes" id="UP000268320">
    <property type="component" value="Genome"/>
</dbReference>
<dbReference type="GeneID" id="55004120"/>
<dbReference type="KEGG" id="vg:55004120"/>
<organism evidence="1 2">
    <name type="scientific">Escherichia phage FEC19</name>
    <dbReference type="NCBI Taxonomy" id="2315486"/>
    <lineage>
        <taxon>Viruses</taxon>
        <taxon>Duplodnaviria</taxon>
        <taxon>Heunggongvirae</taxon>
        <taxon>Uroviricota</taxon>
        <taxon>Caudoviricetes</taxon>
        <taxon>Lindbergviridae</taxon>
        <taxon>Wifcevirus</taxon>
        <taxon>Wifcevirus FEC19</taxon>
    </lineage>
</organism>
<keyword evidence="2" id="KW-1185">Reference proteome</keyword>
<proteinExistence type="predicted"/>
<evidence type="ECO:0000313" key="2">
    <source>
        <dbReference type="Proteomes" id="UP000268320"/>
    </source>
</evidence>
<name>A0A386KIM9_9CAUD</name>
<evidence type="ECO:0000313" key="1">
    <source>
        <dbReference type="EMBL" id="AYD85508.1"/>
    </source>
</evidence>
<sequence length="138" mass="15488">MSTTIVFVVLHNGEVVNVCEYEELAKATAARYEGATIDPWILDARNVLQATLDEWLLGRKVYPVDDIDSIQGETVYFEDECVRGIGKFMGLCPSSSKNKFYRIQVEENDMFDKVTRSIVPDGGTPIFMAESDIKGIIK</sequence>